<accession>A0A166DMS3</accession>
<evidence type="ECO:0000256" key="2">
    <source>
        <dbReference type="SAM" id="MobiDB-lite"/>
    </source>
</evidence>
<sequence>MCEKCSGTGALIDRYWRWISVHRRLCYSTVRLLNNESMGFIGSLLIPSSSLPYLMANISISVEDDFGEVSLHPSHGSKLNWKTSQKAYSTNNLLLQTTGLDVFQPESNPPSPTDSYSSWSGASDSEASLQTPLSPPRPRQSLPKSSTQAKENKRPDTSKAKKSGSGTTSQYDLRRTKSDLGQSNAPDRAAPERQSRDRNAKPKPEPYSKTHLDVRDALPSPSSSRSSSVSSVSSARSRYSASSGKTEGKIVDASRYADDYQLAAEDIAPDVKGTQAAQEMMDDLKAMQNTFDEWDGVIRVTRKSANIEELEVVKTVDLLRNETTRAREVLENIIQGRSTFAAVMVDVLSHASNSICPRILDHHDRAKCEEIERLTSEISTHSIILNENMKQIEIQVQTLQSGIEALEQSRRNREQESLALFIVRWLNRAFEFLAKILCIAAPILGFISAVGPIALGAVAGTVAVATIGSKLTRHYEKKMTRRSDLEILLQTRIRSEIPMVYSRLKAFPTYQNLLLAQLAAQSQKVVRMKDNTEYRKAKEAWIEEVASLKDLVKTE</sequence>
<gene>
    <name evidence="4" type="ORF">SISSUDRAFT_717866</name>
</gene>
<evidence type="ECO:0000313" key="5">
    <source>
        <dbReference type="Proteomes" id="UP000076798"/>
    </source>
</evidence>
<keyword evidence="5" id="KW-1185">Reference proteome</keyword>
<feature type="compositionally biased region" description="Basic and acidic residues" evidence="2">
    <location>
        <begin position="189"/>
        <end position="216"/>
    </location>
</feature>
<dbReference type="Proteomes" id="UP000076798">
    <property type="component" value="Unassembled WGS sequence"/>
</dbReference>
<organism evidence="4 5">
    <name type="scientific">Sistotremastrum suecicum HHB10207 ss-3</name>
    <dbReference type="NCBI Taxonomy" id="1314776"/>
    <lineage>
        <taxon>Eukaryota</taxon>
        <taxon>Fungi</taxon>
        <taxon>Dikarya</taxon>
        <taxon>Basidiomycota</taxon>
        <taxon>Agaricomycotina</taxon>
        <taxon>Agaricomycetes</taxon>
        <taxon>Sistotremastrales</taxon>
        <taxon>Sistotremastraceae</taxon>
        <taxon>Sistotremastrum</taxon>
    </lineage>
</organism>
<evidence type="ECO:0000256" key="1">
    <source>
        <dbReference type="SAM" id="Coils"/>
    </source>
</evidence>
<feature type="compositionally biased region" description="Low complexity" evidence="2">
    <location>
        <begin position="219"/>
        <end position="243"/>
    </location>
</feature>
<feature type="transmembrane region" description="Helical" evidence="3">
    <location>
        <begin position="453"/>
        <end position="472"/>
    </location>
</feature>
<proteinExistence type="predicted"/>
<reference evidence="4 5" key="1">
    <citation type="journal article" date="2016" name="Mol. Biol. Evol.">
        <title>Comparative Genomics of Early-Diverging Mushroom-Forming Fungi Provides Insights into the Origins of Lignocellulose Decay Capabilities.</title>
        <authorList>
            <person name="Nagy L.G."/>
            <person name="Riley R."/>
            <person name="Tritt A."/>
            <person name="Adam C."/>
            <person name="Daum C."/>
            <person name="Floudas D."/>
            <person name="Sun H."/>
            <person name="Yadav J.S."/>
            <person name="Pangilinan J."/>
            <person name="Larsson K.H."/>
            <person name="Matsuura K."/>
            <person name="Barry K."/>
            <person name="Labutti K."/>
            <person name="Kuo R."/>
            <person name="Ohm R.A."/>
            <person name="Bhattacharya S.S."/>
            <person name="Shirouzu T."/>
            <person name="Yoshinaga Y."/>
            <person name="Martin F.M."/>
            <person name="Grigoriev I.V."/>
            <person name="Hibbett D.S."/>
        </authorList>
    </citation>
    <scope>NUCLEOTIDE SEQUENCE [LARGE SCALE GENOMIC DNA]</scope>
    <source>
        <strain evidence="4 5">HHB10207 ss-3</strain>
    </source>
</reference>
<feature type="compositionally biased region" description="Low complexity" evidence="2">
    <location>
        <begin position="114"/>
        <end position="132"/>
    </location>
</feature>
<dbReference type="EMBL" id="KV428058">
    <property type="protein sequence ID" value="KZT38699.1"/>
    <property type="molecule type" value="Genomic_DNA"/>
</dbReference>
<feature type="compositionally biased region" description="Basic and acidic residues" evidence="2">
    <location>
        <begin position="150"/>
        <end position="159"/>
    </location>
</feature>
<evidence type="ECO:0000256" key="3">
    <source>
        <dbReference type="SAM" id="Phobius"/>
    </source>
</evidence>
<keyword evidence="3" id="KW-0472">Membrane</keyword>
<name>A0A166DMS3_9AGAM</name>
<protein>
    <submittedName>
        <fullName evidence="4">Uncharacterized protein</fullName>
    </submittedName>
</protein>
<evidence type="ECO:0000313" key="4">
    <source>
        <dbReference type="EMBL" id="KZT38699.1"/>
    </source>
</evidence>
<feature type="coiled-coil region" evidence="1">
    <location>
        <begin position="389"/>
        <end position="416"/>
    </location>
</feature>
<feature type="region of interest" description="Disordered" evidence="2">
    <location>
        <begin position="101"/>
        <end position="247"/>
    </location>
</feature>
<keyword evidence="3" id="KW-0812">Transmembrane</keyword>
<dbReference type="AlphaFoldDB" id="A0A166DMS3"/>
<keyword evidence="1" id="KW-0175">Coiled coil</keyword>
<keyword evidence="3" id="KW-1133">Transmembrane helix</keyword>